<evidence type="ECO:0000256" key="2">
    <source>
        <dbReference type="ARBA" id="ARBA00022723"/>
    </source>
</evidence>
<keyword evidence="7" id="KW-1185">Reference proteome</keyword>
<dbReference type="GO" id="GO:0046872">
    <property type="term" value="F:metal ion binding"/>
    <property type="evidence" value="ECO:0007669"/>
    <property type="project" value="UniProtKB-KW"/>
</dbReference>
<feature type="domain" description="CENP-V/GFA" evidence="5">
    <location>
        <begin position="5"/>
        <end position="85"/>
    </location>
</feature>
<keyword evidence="2" id="KW-0479">Metal-binding</keyword>
<dbReference type="PANTHER" id="PTHR33337">
    <property type="entry name" value="GFA DOMAIN-CONTAINING PROTEIN"/>
    <property type="match status" value="1"/>
</dbReference>
<evidence type="ECO:0000256" key="4">
    <source>
        <dbReference type="ARBA" id="ARBA00023239"/>
    </source>
</evidence>
<evidence type="ECO:0000259" key="5">
    <source>
        <dbReference type="PROSITE" id="PS51891"/>
    </source>
</evidence>
<protein>
    <submittedName>
        <fullName evidence="6">GFA family protein</fullName>
    </submittedName>
</protein>
<dbReference type="Gene3D" id="3.90.1590.10">
    <property type="entry name" value="glutathione-dependent formaldehyde- activating enzyme (gfa)"/>
    <property type="match status" value="1"/>
</dbReference>
<dbReference type="GO" id="GO:0016846">
    <property type="term" value="F:carbon-sulfur lyase activity"/>
    <property type="evidence" value="ECO:0007669"/>
    <property type="project" value="InterPro"/>
</dbReference>
<dbReference type="InterPro" id="IPR011057">
    <property type="entry name" value="Mss4-like_sf"/>
</dbReference>
<dbReference type="InterPro" id="IPR006913">
    <property type="entry name" value="CENP-V/GFA"/>
</dbReference>
<dbReference type="EMBL" id="CP058214">
    <property type="protein sequence ID" value="QPC45025.1"/>
    <property type="molecule type" value="Genomic_DNA"/>
</dbReference>
<organism evidence="6 7">
    <name type="scientific">Kaustia mangrovi</name>
    <dbReference type="NCBI Taxonomy" id="2593653"/>
    <lineage>
        <taxon>Bacteria</taxon>
        <taxon>Pseudomonadati</taxon>
        <taxon>Pseudomonadota</taxon>
        <taxon>Alphaproteobacteria</taxon>
        <taxon>Hyphomicrobiales</taxon>
        <taxon>Parvibaculaceae</taxon>
        <taxon>Kaustia</taxon>
    </lineage>
</organism>
<dbReference type="Pfam" id="PF04828">
    <property type="entry name" value="GFA"/>
    <property type="match status" value="1"/>
</dbReference>
<keyword evidence="3" id="KW-0862">Zinc</keyword>
<dbReference type="RefSeq" id="WP_213162398.1">
    <property type="nucleotide sequence ID" value="NZ_CP058214.1"/>
</dbReference>
<sequence>MASTLDGGRACGSVRYRLEDEPIVVHCCHCRFCQRMSGSAFGLNAMIETERVTLLGRTLPEPVPTPPTHPKGQVWYRCPSCQVSV</sequence>
<gene>
    <name evidence="6" type="ORF">HW532_21405</name>
</gene>
<comment type="similarity">
    <text evidence="1">Belongs to the Gfa family.</text>
</comment>
<dbReference type="Proteomes" id="UP000593594">
    <property type="component" value="Chromosome"/>
</dbReference>
<evidence type="ECO:0000313" key="6">
    <source>
        <dbReference type="EMBL" id="QPC45025.1"/>
    </source>
</evidence>
<reference evidence="6 7" key="1">
    <citation type="submission" date="2020-06" db="EMBL/GenBank/DDBJ databases">
        <title>Genome sequence of 2 isolates from Red Sea Mangroves.</title>
        <authorList>
            <person name="Sefrji F."/>
            <person name="Michoud G."/>
            <person name="Merlino G."/>
            <person name="Daffonchio D."/>
        </authorList>
    </citation>
    <scope>NUCLEOTIDE SEQUENCE [LARGE SCALE GENOMIC DNA]</scope>
    <source>
        <strain evidence="6 7">R1DC25</strain>
    </source>
</reference>
<name>A0A7S8C7U5_9HYPH</name>
<keyword evidence="4" id="KW-0456">Lyase</keyword>
<proteinExistence type="inferred from homology"/>
<evidence type="ECO:0000313" key="7">
    <source>
        <dbReference type="Proteomes" id="UP000593594"/>
    </source>
</evidence>
<evidence type="ECO:0000256" key="3">
    <source>
        <dbReference type="ARBA" id="ARBA00022833"/>
    </source>
</evidence>
<dbReference type="AlphaFoldDB" id="A0A7S8C7U5"/>
<dbReference type="KEGG" id="kmn:HW532_21405"/>
<dbReference type="PANTHER" id="PTHR33337:SF33">
    <property type="entry name" value="CENP-V_GFA DOMAIN-CONTAINING PROTEIN"/>
    <property type="match status" value="1"/>
</dbReference>
<evidence type="ECO:0000256" key="1">
    <source>
        <dbReference type="ARBA" id="ARBA00005495"/>
    </source>
</evidence>
<dbReference type="PROSITE" id="PS51891">
    <property type="entry name" value="CENP_V_GFA"/>
    <property type="match status" value="1"/>
</dbReference>
<accession>A0A7S8C7U5</accession>
<dbReference type="SUPFAM" id="SSF51316">
    <property type="entry name" value="Mss4-like"/>
    <property type="match status" value="1"/>
</dbReference>